<dbReference type="InterPro" id="IPR014044">
    <property type="entry name" value="CAP_dom"/>
</dbReference>
<comment type="caution">
    <text evidence="3">The sequence shown here is derived from an EMBL/GenBank/DDBJ whole genome shotgun (WGS) entry which is preliminary data.</text>
</comment>
<dbReference type="PRINTS" id="PR00837">
    <property type="entry name" value="V5TPXLIKE"/>
</dbReference>
<evidence type="ECO:0000313" key="4">
    <source>
        <dbReference type="Proteomes" id="UP000762676"/>
    </source>
</evidence>
<accession>A0AAV4JUW4</accession>
<dbReference type="SMART" id="SM00198">
    <property type="entry name" value="SCP"/>
    <property type="match status" value="1"/>
</dbReference>
<evidence type="ECO:0000259" key="2">
    <source>
        <dbReference type="SMART" id="SM00198"/>
    </source>
</evidence>
<protein>
    <submittedName>
        <fullName evidence="3">Cysteine-rich venom protein</fullName>
    </submittedName>
</protein>
<dbReference type="CDD" id="cd05380">
    <property type="entry name" value="CAP_euk"/>
    <property type="match status" value="1"/>
</dbReference>
<sequence>MFCFIIFSVSNAQSGEGDSSQNVPSTCRPEFAELDSHTMCMNDSDRVESFGVSDADKKVIVDFHNKVRGQVEPKATNLAAVIYDENLAEVAQKLAMQCRLFHDKNRKLPSYGVSIGQNLAAGDGSWAKAVDGWFKESLLFKYGQIPKDYLPGPNAWGKIGHYTMMVSDRVHRVGCGYSYCRQPEGKKGHVRYYVCNYAKGQHGAVRPYINGTERCSDCPDSCKDGLCDCKGKLCLHAGSLDLNTCTCTCKRIYSGEDCSVLSCKPDKWWCKNKDPARCKMYSNYPYDCPVLCGKCNATTTTPPPTTTTTSAPATQDDTRSANDDSSSKLVS</sequence>
<keyword evidence="4" id="KW-1185">Reference proteome</keyword>
<dbReference type="EMBL" id="BMAT01003453">
    <property type="protein sequence ID" value="GFS25783.1"/>
    <property type="molecule type" value="Genomic_DNA"/>
</dbReference>
<feature type="region of interest" description="Disordered" evidence="1">
    <location>
        <begin position="302"/>
        <end position="331"/>
    </location>
</feature>
<name>A0AAV4JUW4_9GAST</name>
<evidence type="ECO:0000256" key="1">
    <source>
        <dbReference type="SAM" id="MobiDB-lite"/>
    </source>
</evidence>
<dbReference type="Gene3D" id="3.40.33.10">
    <property type="entry name" value="CAP"/>
    <property type="match status" value="1"/>
</dbReference>
<gene>
    <name evidence="3" type="ORF">ElyMa_001696100</name>
</gene>
<dbReference type="InterPro" id="IPR035940">
    <property type="entry name" value="CAP_sf"/>
</dbReference>
<organism evidence="3 4">
    <name type="scientific">Elysia marginata</name>
    <dbReference type="NCBI Taxonomy" id="1093978"/>
    <lineage>
        <taxon>Eukaryota</taxon>
        <taxon>Metazoa</taxon>
        <taxon>Spiralia</taxon>
        <taxon>Lophotrochozoa</taxon>
        <taxon>Mollusca</taxon>
        <taxon>Gastropoda</taxon>
        <taxon>Heterobranchia</taxon>
        <taxon>Euthyneura</taxon>
        <taxon>Panpulmonata</taxon>
        <taxon>Sacoglossa</taxon>
        <taxon>Placobranchoidea</taxon>
        <taxon>Plakobranchidae</taxon>
        <taxon>Elysia</taxon>
    </lineage>
</organism>
<feature type="compositionally biased region" description="Basic and acidic residues" evidence="1">
    <location>
        <begin position="316"/>
        <end position="331"/>
    </location>
</feature>
<evidence type="ECO:0000313" key="3">
    <source>
        <dbReference type="EMBL" id="GFS25783.1"/>
    </source>
</evidence>
<reference evidence="3 4" key="1">
    <citation type="journal article" date="2021" name="Elife">
        <title>Chloroplast acquisition without the gene transfer in kleptoplastic sea slugs, Plakobranchus ocellatus.</title>
        <authorList>
            <person name="Maeda T."/>
            <person name="Takahashi S."/>
            <person name="Yoshida T."/>
            <person name="Shimamura S."/>
            <person name="Takaki Y."/>
            <person name="Nagai Y."/>
            <person name="Toyoda A."/>
            <person name="Suzuki Y."/>
            <person name="Arimoto A."/>
            <person name="Ishii H."/>
            <person name="Satoh N."/>
            <person name="Nishiyama T."/>
            <person name="Hasebe M."/>
            <person name="Maruyama T."/>
            <person name="Minagawa J."/>
            <person name="Obokata J."/>
            <person name="Shigenobu S."/>
        </authorList>
    </citation>
    <scope>NUCLEOTIDE SEQUENCE [LARGE SCALE GENOMIC DNA]</scope>
</reference>
<dbReference type="PANTHER" id="PTHR10334">
    <property type="entry name" value="CYSTEINE-RICH SECRETORY PROTEIN-RELATED"/>
    <property type="match status" value="1"/>
</dbReference>
<dbReference type="SUPFAM" id="SSF55797">
    <property type="entry name" value="PR-1-like"/>
    <property type="match status" value="1"/>
</dbReference>
<dbReference type="Pfam" id="PF00188">
    <property type="entry name" value="CAP"/>
    <property type="match status" value="1"/>
</dbReference>
<dbReference type="Proteomes" id="UP000762676">
    <property type="component" value="Unassembled WGS sequence"/>
</dbReference>
<dbReference type="AlphaFoldDB" id="A0AAV4JUW4"/>
<feature type="domain" description="SCP" evidence="2">
    <location>
        <begin position="55"/>
        <end position="204"/>
    </location>
</feature>
<proteinExistence type="predicted"/>
<dbReference type="InterPro" id="IPR001283">
    <property type="entry name" value="CRISP-related"/>
</dbReference>